<reference evidence="1" key="2">
    <citation type="submission" date="2018-04" db="EMBL/GenBank/DDBJ databases">
        <title>OnivRS2 (Oryza nivara Reference Sequence Version 2).</title>
        <authorList>
            <person name="Zhang J."/>
            <person name="Kudrna D."/>
            <person name="Lee S."/>
            <person name="Talag J."/>
            <person name="Rajasekar S."/>
            <person name="Welchert J."/>
            <person name="Hsing Y.-I."/>
            <person name="Wing R.A."/>
        </authorList>
    </citation>
    <scope>NUCLEOTIDE SEQUENCE [LARGE SCALE GENOMIC DNA]</scope>
    <source>
        <strain evidence="1">SL10</strain>
    </source>
</reference>
<dbReference type="Gramene" id="ONIVA08G06230.1">
    <property type="protein sequence ID" value="ONIVA08G06230.1"/>
    <property type="gene ID" value="ONIVA08G06230"/>
</dbReference>
<reference evidence="1" key="1">
    <citation type="submission" date="2015-04" db="UniProtKB">
        <authorList>
            <consortium name="EnsemblPlants"/>
        </authorList>
    </citation>
    <scope>IDENTIFICATION</scope>
    <source>
        <strain evidence="1">SL10</strain>
    </source>
</reference>
<dbReference type="AlphaFoldDB" id="A0A0E0I8F4"/>
<keyword evidence="2" id="KW-1185">Reference proteome</keyword>
<evidence type="ECO:0000313" key="2">
    <source>
        <dbReference type="Proteomes" id="UP000006591"/>
    </source>
</evidence>
<dbReference type="EnsemblPlants" id="ONIVA08G06230.1">
    <property type="protein sequence ID" value="ONIVA08G06230.1"/>
    <property type="gene ID" value="ONIVA08G06230"/>
</dbReference>
<sequence length="159" mass="17351">MNPRVWAPSRERARLASITLILAAGSEGDGERLYRRAAIVSSPLAFHHLLSIPGMFRNADFAFASALQAPSWCIVADTVDLDQARPSPRANIITTTSSSKTPKNPIQWRSKLGDRHRLLQLRPPSLLSISSPPRGSAAAKLLRVPLLLSRPCCAVIKPQ</sequence>
<accession>A0A0E0I8F4</accession>
<protein>
    <submittedName>
        <fullName evidence="1">Uncharacterized protein</fullName>
    </submittedName>
</protein>
<dbReference type="HOGENOM" id="CLU_1663565_0_0_1"/>
<dbReference type="Proteomes" id="UP000006591">
    <property type="component" value="Chromosome 8"/>
</dbReference>
<evidence type="ECO:0000313" key="1">
    <source>
        <dbReference type="EnsemblPlants" id="ONIVA08G06230.1"/>
    </source>
</evidence>
<proteinExistence type="predicted"/>
<name>A0A0E0I8F4_ORYNI</name>
<organism evidence="1">
    <name type="scientific">Oryza nivara</name>
    <name type="common">Indian wild rice</name>
    <name type="synonym">Oryza sativa f. spontanea</name>
    <dbReference type="NCBI Taxonomy" id="4536"/>
    <lineage>
        <taxon>Eukaryota</taxon>
        <taxon>Viridiplantae</taxon>
        <taxon>Streptophyta</taxon>
        <taxon>Embryophyta</taxon>
        <taxon>Tracheophyta</taxon>
        <taxon>Spermatophyta</taxon>
        <taxon>Magnoliopsida</taxon>
        <taxon>Liliopsida</taxon>
        <taxon>Poales</taxon>
        <taxon>Poaceae</taxon>
        <taxon>BOP clade</taxon>
        <taxon>Oryzoideae</taxon>
        <taxon>Oryzeae</taxon>
        <taxon>Oryzinae</taxon>
        <taxon>Oryza</taxon>
    </lineage>
</organism>